<feature type="repeat" description="PPR" evidence="2">
    <location>
        <begin position="336"/>
        <end position="370"/>
    </location>
</feature>
<dbReference type="FunFam" id="1.25.40.10:FF:000242">
    <property type="entry name" value="Pentatricopeptide repeat-containing protein"/>
    <property type="match status" value="1"/>
</dbReference>
<reference evidence="3" key="1">
    <citation type="submission" date="2021-01" db="EMBL/GenBank/DDBJ databases">
        <title>Adiantum capillus-veneris genome.</title>
        <authorList>
            <person name="Fang Y."/>
            <person name="Liao Q."/>
        </authorList>
    </citation>
    <scope>NUCLEOTIDE SEQUENCE</scope>
    <source>
        <strain evidence="3">H3</strain>
        <tissue evidence="3">Leaf</tissue>
    </source>
</reference>
<dbReference type="Pfam" id="PF01535">
    <property type="entry name" value="PPR"/>
    <property type="match status" value="4"/>
</dbReference>
<keyword evidence="4" id="KW-1185">Reference proteome</keyword>
<dbReference type="GO" id="GO:0003723">
    <property type="term" value="F:RNA binding"/>
    <property type="evidence" value="ECO:0007669"/>
    <property type="project" value="InterPro"/>
</dbReference>
<dbReference type="FunFam" id="1.25.40.10:FF:000227">
    <property type="entry name" value="Pentatricopeptide repeat-containing protein At3g13880"/>
    <property type="match status" value="1"/>
</dbReference>
<evidence type="ECO:0000256" key="1">
    <source>
        <dbReference type="ARBA" id="ARBA00022737"/>
    </source>
</evidence>
<evidence type="ECO:0000313" key="4">
    <source>
        <dbReference type="Proteomes" id="UP000886520"/>
    </source>
</evidence>
<feature type="repeat" description="PPR" evidence="2">
    <location>
        <begin position="739"/>
        <end position="773"/>
    </location>
</feature>
<organism evidence="3 4">
    <name type="scientific">Adiantum capillus-veneris</name>
    <name type="common">Maidenhair fern</name>
    <dbReference type="NCBI Taxonomy" id="13818"/>
    <lineage>
        <taxon>Eukaryota</taxon>
        <taxon>Viridiplantae</taxon>
        <taxon>Streptophyta</taxon>
        <taxon>Embryophyta</taxon>
        <taxon>Tracheophyta</taxon>
        <taxon>Polypodiopsida</taxon>
        <taxon>Polypodiidae</taxon>
        <taxon>Polypodiales</taxon>
        <taxon>Pteridineae</taxon>
        <taxon>Pteridaceae</taxon>
        <taxon>Vittarioideae</taxon>
        <taxon>Adiantum</taxon>
    </lineage>
</organism>
<keyword evidence="1" id="KW-0677">Repeat</keyword>
<dbReference type="Pfam" id="PF13041">
    <property type="entry name" value="PPR_2"/>
    <property type="match status" value="5"/>
</dbReference>
<feature type="repeat" description="PPR" evidence="2">
    <location>
        <begin position="396"/>
        <end position="430"/>
    </location>
</feature>
<feature type="repeat" description="PPR" evidence="2">
    <location>
        <begin position="541"/>
        <end position="575"/>
    </location>
</feature>
<dbReference type="PROSITE" id="PS51375">
    <property type="entry name" value="PPR"/>
    <property type="match status" value="6"/>
</dbReference>
<dbReference type="PANTHER" id="PTHR47926:SF382">
    <property type="entry name" value="PENTACOTRIPEPTIDE-REPEAT REGION OF PRORP DOMAIN-CONTAINING PROTEIN"/>
    <property type="match status" value="1"/>
</dbReference>
<dbReference type="GO" id="GO:0009451">
    <property type="term" value="P:RNA modification"/>
    <property type="evidence" value="ECO:0007669"/>
    <property type="project" value="InterPro"/>
</dbReference>
<dbReference type="EMBL" id="JABFUD020000023">
    <property type="protein sequence ID" value="KAI5061019.1"/>
    <property type="molecule type" value="Genomic_DNA"/>
</dbReference>
<dbReference type="OrthoDB" id="185373at2759"/>
<dbReference type="NCBIfam" id="TIGR00756">
    <property type="entry name" value="PPR"/>
    <property type="match status" value="6"/>
</dbReference>
<dbReference type="AlphaFoldDB" id="A0A9D4U5U4"/>
<evidence type="ECO:0000313" key="3">
    <source>
        <dbReference type="EMBL" id="KAI5061019.1"/>
    </source>
</evidence>
<dbReference type="InterPro" id="IPR046960">
    <property type="entry name" value="PPR_At4g14850-like_plant"/>
</dbReference>
<gene>
    <name evidence="3" type="ORF">GOP47_0023524</name>
</gene>
<sequence>MSRRTCEMMIKGRGNVHCLRKQLMGCLHHSFDCGFVPFSTGTLPLRQQWVKQLRNALWEIETKHQEASLPDCEINYFLNECEKNKDLFLSCIFHSLLVSLGLDSSGFFGDHLIQLYSKCGDLTKGYGIFCKNTCPTLYSWNSILNAHVQLEVFDKALDLFHRMNWLDVEPDKFTFLAVLKASRSLGQVRLLHGYVIEKGLHADVVIGSAVVDRYAKFHDMDDAYQVFNSLKERDVVLWNTVIGGFVQSGNHISASKVSEVMMQSGFVPNDITCLCLLKACVSLESPTIFKFLTHDMIIRRGLESITSVANSIIDMYAKCGSLDIARKLFDSLVCKDSVTWNAMIAGYMQNGNGWLALQLFVEMQGSTAKPDKYTYASSLQACDACKIFGDLQKNGDVVSWNSIIAGYTARGDSTAAVILFEKMQRHAVHADDVTYSWVLKAYTSEEDFEEAYAQTRRAVPGLHLFERMQVEEITPDNFTFSCVIKICGDIKDTGSGRLIHHQILSDCECDLGTGNSLVDMYNKFGNMEESYSVFESLMSTDIITWNTIISGFTEQDESFLVLKLFGRMQEESVQPDEVTYSHALKACSSIEAGMEERWVHDQILRHGLEQCVNIKDHIVDLQLGANTFGDVQNNLCILGNGKIVEHTPQEPISHENGLLAFDWFSNMHAEKGEKNSYLDVLKTCSNCGAPAQGMFVHDQIIRSGCDIDMVVGSTLINLYANCGNIREARALFDRLPNRDVVAWNAMIAGYTLHGDYLAAKYCLEAMRNHGLMPDVRTYCSVLAVCSRSGKSEEGNAYLQSMEESFGVSPGCRHFTCMIDLLSREGKLDEAETLLKSSPFSPDAPEWRALLSACRAHGDRGLGRECYSGIVLSKPESSSGYVYTDEAKIANI</sequence>
<dbReference type="PANTHER" id="PTHR47926">
    <property type="entry name" value="PENTATRICOPEPTIDE REPEAT-CONTAINING PROTEIN"/>
    <property type="match status" value="1"/>
</dbReference>
<name>A0A9D4U5U4_ADICA</name>
<dbReference type="InterPro" id="IPR002885">
    <property type="entry name" value="PPR_rpt"/>
</dbReference>
<dbReference type="InterPro" id="IPR011990">
    <property type="entry name" value="TPR-like_helical_dom_sf"/>
</dbReference>
<protein>
    <recommendedName>
        <fullName evidence="5">Pentatricopeptide repeat-containing protein</fullName>
    </recommendedName>
</protein>
<accession>A0A9D4U5U4</accession>
<dbReference type="Proteomes" id="UP000886520">
    <property type="component" value="Chromosome 23"/>
</dbReference>
<dbReference type="Gene3D" id="1.25.40.10">
    <property type="entry name" value="Tetratricopeptide repeat domain"/>
    <property type="match status" value="7"/>
</dbReference>
<comment type="caution">
    <text evidence="3">The sequence shown here is derived from an EMBL/GenBank/DDBJ whole genome shotgun (WGS) entry which is preliminary data.</text>
</comment>
<feature type="repeat" description="PPR" evidence="2">
    <location>
        <begin position="234"/>
        <end position="268"/>
    </location>
</feature>
<feature type="repeat" description="PPR" evidence="2">
    <location>
        <begin position="136"/>
        <end position="170"/>
    </location>
</feature>
<evidence type="ECO:0008006" key="5">
    <source>
        <dbReference type="Google" id="ProtNLM"/>
    </source>
</evidence>
<evidence type="ECO:0000256" key="2">
    <source>
        <dbReference type="PROSITE-ProRule" id="PRU00708"/>
    </source>
</evidence>
<proteinExistence type="predicted"/>